<accession>A0A9P4YMI3</accession>
<dbReference type="Gene3D" id="2.60.110.10">
    <property type="entry name" value="Thaumatin"/>
    <property type="match status" value="1"/>
</dbReference>
<dbReference type="PROSITE" id="PS52006">
    <property type="entry name" value="GH64"/>
    <property type="match status" value="1"/>
</dbReference>
<dbReference type="InterPro" id="IPR042517">
    <property type="entry name" value="Glyco_hydro_64_N_2"/>
</dbReference>
<organism evidence="3 4">
    <name type="scientific">Geosmithia morbida</name>
    <dbReference type="NCBI Taxonomy" id="1094350"/>
    <lineage>
        <taxon>Eukaryota</taxon>
        <taxon>Fungi</taxon>
        <taxon>Dikarya</taxon>
        <taxon>Ascomycota</taxon>
        <taxon>Pezizomycotina</taxon>
        <taxon>Sordariomycetes</taxon>
        <taxon>Hypocreomycetidae</taxon>
        <taxon>Hypocreales</taxon>
        <taxon>Bionectriaceae</taxon>
        <taxon>Geosmithia</taxon>
    </lineage>
</organism>
<dbReference type="OrthoDB" id="10058186at2759"/>
<dbReference type="Pfam" id="PF16483">
    <property type="entry name" value="Glyco_hydro_64"/>
    <property type="match status" value="1"/>
</dbReference>
<dbReference type="EMBL" id="JAANYQ010000027">
    <property type="protein sequence ID" value="KAF4119310.1"/>
    <property type="molecule type" value="Genomic_DNA"/>
</dbReference>
<keyword evidence="3" id="KW-0378">Hydrolase</keyword>
<dbReference type="Proteomes" id="UP000749293">
    <property type="component" value="Unassembled WGS sequence"/>
</dbReference>
<evidence type="ECO:0000313" key="4">
    <source>
        <dbReference type="Proteomes" id="UP000749293"/>
    </source>
</evidence>
<dbReference type="InterPro" id="IPR032477">
    <property type="entry name" value="Glyco_hydro_64"/>
</dbReference>
<dbReference type="PANTHER" id="PTHR38165:SF1">
    <property type="entry name" value="GLUCANASE B"/>
    <property type="match status" value="1"/>
</dbReference>
<sequence>MRLASTVAALAAVTSAAPFANMASTDKRAVSATANSNDDFTTIDASLPSKVIVTKENTLNSTAEPSGSGEPTKVDAAEAQDDVSIPLRLVNNLAGDGVNAYISGTDPDGKVFFLGSDGSLIYPSAGGAVEPVLIADAIAIAMPARGEELRITVPTSFASGRIYFVQGELDFFMVTSDLGTDALVQPTVSNLRDPSVDLSWGFVEMTLTDAGEIWANLSFVDFVGLVLSMTLSSADNTTQQVVGLPGDAVQTLCDALEAQGDSDGLPWGGMCIRGADGSPLRVVSPTDYESIQPGRFDGYWSAYVDDVWQTYSAEPLTVDTQDGGTVTCRVDGDELRCDGDNRGYVKPTAVDIWGCNSGPFAIIDGDNDVHKAVVPRLCAAFVRATLTIDGGNTQPGPEADRYYSTDPTNHYSRIIHENEVDGKGYAFAYDDVNPSGSDDAAGLVNSANPSELVFYIGGQQA</sequence>
<evidence type="ECO:0000256" key="1">
    <source>
        <dbReference type="SAM" id="SignalP"/>
    </source>
</evidence>
<feature type="chain" id="PRO_5040455428" evidence="1">
    <location>
        <begin position="17"/>
        <end position="461"/>
    </location>
</feature>
<proteinExistence type="predicted"/>
<dbReference type="PANTHER" id="PTHR38165">
    <property type="match status" value="1"/>
</dbReference>
<dbReference type="GeneID" id="55971057"/>
<dbReference type="CDD" id="cd09220">
    <property type="entry name" value="GH64-GluB-like"/>
    <property type="match status" value="1"/>
</dbReference>
<protein>
    <submittedName>
        <fullName evidence="3">Hydrolase</fullName>
    </submittedName>
</protein>
<reference evidence="3" key="1">
    <citation type="submission" date="2020-03" db="EMBL/GenBank/DDBJ databases">
        <title>Site-based positive gene gene selection in Geosmithia morbida across the United States reveals a broad range of putative effectors and factors for local host and environmental adapation.</title>
        <authorList>
            <person name="Onufrak A."/>
            <person name="Murdoch R.W."/>
            <person name="Gazis R."/>
            <person name="Huff M."/>
            <person name="Staton M."/>
            <person name="Klingeman W."/>
            <person name="Hadziabdic D."/>
        </authorList>
    </citation>
    <scope>NUCLEOTIDE SEQUENCE</scope>
    <source>
        <strain evidence="3">1262</strain>
    </source>
</reference>
<feature type="domain" description="GH64" evidence="2">
    <location>
        <begin position="82"/>
        <end position="443"/>
    </location>
</feature>
<dbReference type="InterPro" id="IPR037176">
    <property type="entry name" value="Osmotin/thaumatin-like_sf"/>
</dbReference>
<dbReference type="RefSeq" id="XP_035317962.1">
    <property type="nucleotide sequence ID" value="XM_035466803.1"/>
</dbReference>
<dbReference type="InterPro" id="IPR037398">
    <property type="entry name" value="Glyco_hydro_64_fam"/>
</dbReference>
<feature type="signal peptide" evidence="1">
    <location>
        <begin position="1"/>
        <end position="16"/>
    </location>
</feature>
<keyword evidence="1" id="KW-0732">Signal</keyword>
<evidence type="ECO:0000259" key="2">
    <source>
        <dbReference type="PROSITE" id="PS52006"/>
    </source>
</evidence>
<dbReference type="AlphaFoldDB" id="A0A9P4YMI3"/>
<evidence type="ECO:0000313" key="3">
    <source>
        <dbReference type="EMBL" id="KAF4119310.1"/>
    </source>
</evidence>
<name>A0A9P4YMI3_9HYPO</name>
<dbReference type="Gene3D" id="3.30.920.50">
    <property type="entry name" value="Beta-1,3-glucanase, C-terminal domain"/>
    <property type="match status" value="1"/>
</dbReference>
<keyword evidence="4" id="KW-1185">Reference proteome</keyword>
<gene>
    <name evidence="3" type="ORF">GMORB2_4829</name>
</gene>
<dbReference type="GO" id="GO:0016787">
    <property type="term" value="F:hydrolase activity"/>
    <property type="evidence" value="ECO:0007669"/>
    <property type="project" value="UniProtKB-KW"/>
</dbReference>
<comment type="caution">
    <text evidence="3">The sequence shown here is derived from an EMBL/GenBank/DDBJ whole genome shotgun (WGS) entry which is preliminary data.</text>
</comment>